<dbReference type="EMBL" id="CP021422">
    <property type="protein sequence ID" value="ASB42107.1"/>
    <property type="molecule type" value="Genomic_DNA"/>
</dbReference>
<dbReference type="RefSeq" id="WP_066538624.1">
    <property type="nucleotide sequence ID" value="NZ_CAJTCQ010000001.1"/>
</dbReference>
<organism evidence="3 5">
    <name type="scientific">Acutalibacter muris</name>
    <dbReference type="NCBI Taxonomy" id="1796620"/>
    <lineage>
        <taxon>Bacteria</taxon>
        <taxon>Bacillati</taxon>
        <taxon>Bacillota</taxon>
        <taxon>Clostridia</taxon>
        <taxon>Eubacteriales</taxon>
        <taxon>Acutalibacteraceae</taxon>
        <taxon>Acutalibacter</taxon>
    </lineage>
</organism>
<feature type="domain" description="Xylose isomerase-like TIM barrel" evidence="1">
    <location>
        <begin position="23"/>
        <end position="309"/>
    </location>
</feature>
<name>A0A1Z2XUI2_9FIRM</name>
<evidence type="ECO:0000313" key="5">
    <source>
        <dbReference type="Proteomes" id="UP000596035"/>
    </source>
</evidence>
<dbReference type="InterPro" id="IPR050312">
    <property type="entry name" value="IolE/XylAMocC-like"/>
</dbReference>
<reference evidence="3 5" key="3">
    <citation type="submission" date="2020-11" db="EMBL/GenBank/DDBJ databases">
        <title>Closed and high quality bacterial genomes of the OMM12 community.</title>
        <authorList>
            <person name="Marbouty M."/>
            <person name="Lamy-Besnier Q."/>
            <person name="Debarbieux L."/>
            <person name="Koszul R."/>
        </authorList>
    </citation>
    <scope>NUCLEOTIDE SEQUENCE [LARGE SCALE GENOMIC DNA]</scope>
    <source>
        <strain evidence="3 5">KB18</strain>
    </source>
</reference>
<dbReference type="Proteomes" id="UP000196710">
    <property type="component" value="Chromosome"/>
</dbReference>
<evidence type="ECO:0000313" key="4">
    <source>
        <dbReference type="Proteomes" id="UP000196710"/>
    </source>
</evidence>
<gene>
    <name evidence="2" type="ORF">ADH66_16425</name>
    <name evidence="3" type="ORF">I5Q82_06815</name>
</gene>
<reference evidence="4" key="2">
    <citation type="submission" date="2017-05" db="EMBL/GenBank/DDBJ databases">
        <title>Improved OligoMM genomes.</title>
        <authorList>
            <person name="Garzetti D."/>
        </authorList>
    </citation>
    <scope>NUCLEOTIDE SEQUENCE [LARGE SCALE GENOMIC DNA]</scope>
    <source>
        <strain evidence="4">KB18</strain>
    </source>
</reference>
<keyword evidence="3" id="KW-0413">Isomerase</keyword>
<dbReference type="PANTHER" id="PTHR12110:SF21">
    <property type="entry name" value="XYLOSE ISOMERASE-LIKE TIM BARREL DOMAIN-CONTAINING PROTEIN"/>
    <property type="match status" value="1"/>
</dbReference>
<dbReference type="SUPFAM" id="SSF51658">
    <property type="entry name" value="Xylose isomerase-like"/>
    <property type="match status" value="1"/>
</dbReference>
<dbReference type="Proteomes" id="UP000596035">
    <property type="component" value="Chromosome"/>
</dbReference>
<evidence type="ECO:0000313" key="3">
    <source>
        <dbReference type="EMBL" id="QQR31377.1"/>
    </source>
</evidence>
<dbReference type="InterPro" id="IPR036237">
    <property type="entry name" value="Xyl_isomerase-like_sf"/>
</dbReference>
<dbReference type="PANTHER" id="PTHR12110">
    <property type="entry name" value="HYDROXYPYRUVATE ISOMERASE"/>
    <property type="match status" value="1"/>
</dbReference>
<evidence type="ECO:0000259" key="1">
    <source>
        <dbReference type="Pfam" id="PF01261"/>
    </source>
</evidence>
<dbReference type="Pfam" id="PF01261">
    <property type="entry name" value="AP_endonuc_2"/>
    <property type="match status" value="1"/>
</dbReference>
<reference evidence="2" key="1">
    <citation type="journal article" date="2017" name="Genome Announc.">
        <title>High-Quality Whole-Genome Sequences of the Oligo-Mouse-Microbiota Bacterial Community.</title>
        <authorList>
            <person name="Garzetti D."/>
            <person name="Brugiroux S."/>
            <person name="Bunk B."/>
            <person name="Pukall R."/>
            <person name="McCoy K.D."/>
            <person name="Macpherson A.J."/>
            <person name="Stecher B."/>
        </authorList>
    </citation>
    <scope>NUCLEOTIDE SEQUENCE</scope>
    <source>
        <strain evidence="2">KB18</strain>
    </source>
</reference>
<keyword evidence="4" id="KW-1185">Reference proteome</keyword>
<dbReference type="InterPro" id="IPR013022">
    <property type="entry name" value="Xyl_isomerase-like_TIM-brl"/>
</dbReference>
<dbReference type="KEGG" id="amur:ADH66_16425"/>
<dbReference type="GO" id="GO:0016853">
    <property type="term" value="F:isomerase activity"/>
    <property type="evidence" value="ECO:0007669"/>
    <property type="project" value="UniProtKB-KW"/>
</dbReference>
<dbReference type="AlphaFoldDB" id="A0A1Z2XUI2"/>
<dbReference type="EMBL" id="CP065321">
    <property type="protein sequence ID" value="QQR31377.1"/>
    <property type="molecule type" value="Genomic_DNA"/>
</dbReference>
<protein>
    <submittedName>
        <fullName evidence="3">Sugar phosphate isomerase/epimerase</fullName>
    </submittedName>
    <submittedName>
        <fullName evidence="2">Xylose isomerase</fullName>
    </submittedName>
</protein>
<sequence length="323" mass="36328">MKLGILSNVIGSTPLKEALAYFKGLGAQMVEIGCGGYPGKDHCDPGVLLHDEEKFNEFVTTVKESGLEISALSCHANPVHPNKEIAKQFDDDLHNAVLMAEKLGIHQINTFSGCPGDCPESKNPNWVVCAWPNEFPEVLEWQWNEVLIPYWKNFVAFAKEHGVNKIAMEMHQGFCVHNTRTLLRLREAVGPEIGANLDPSHLFWQGMDPIKVIRALGGDAIFHVHAKDAIIDPINAPVNGTLDTISYADELHRSWIFRSIGYGHDELFWKEFVSNLRMVGYDYVLSIEHEDSLMSQNEGLVKACDVLKRSITFEDKMTEARWI</sequence>
<accession>A0A1Z2XUI2</accession>
<dbReference type="Gene3D" id="3.20.20.150">
    <property type="entry name" value="Divalent-metal-dependent TIM barrel enzymes"/>
    <property type="match status" value="1"/>
</dbReference>
<evidence type="ECO:0000313" key="2">
    <source>
        <dbReference type="EMBL" id="ASB42107.1"/>
    </source>
</evidence>
<proteinExistence type="predicted"/>